<evidence type="ECO:0000313" key="3">
    <source>
        <dbReference type="EMBL" id="MEX5718538.1"/>
    </source>
</evidence>
<evidence type="ECO:0000256" key="2">
    <source>
        <dbReference type="SAM" id="Phobius"/>
    </source>
</evidence>
<proteinExistence type="predicted"/>
<keyword evidence="2" id="KW-0812">Transmembrane</keyword>
<keyword evidence="2" id="KW-0472">Membrane</keyword>
<feature type="region of interest" description="Disordered" evidence="1">
    <location>
        <begin position="1"/>
        <end position="34"/>
    </location>
</feature>
<sequence length="76" mass="7977">MSVPVDRPPRAAEDSGPAVEVPDSPAALVPTETKPAKRGLEERGWLLFAVVVAFILLAFTGMIVLTALGGGTTYVR</sequence>
<comment type="caution">
    <text evidence="3">The sequence shown here is derived from an EMBL/GenBank/DDBJ whole genome shotgun (WGS) entry which is preliminary data.</text>
</comment>
<feature type="transmembrane region" description="Helical" evidence="2">
    <location>
        <begin position="44"/>
        <end position="68"/>
    </location>
</feature>
<evidence type="ECO:0000313" key="4">
    <source>
        <dbReference type="Proteomes" id="UP001560045"/>
    </source>
</evidence>
<name>A0ABV3XDA7_9ACTN</name>
<reference evidence="3 4" key="1">
    <citation type="submission" date="2024-06" db="EMBL/GenBank/DDBJ databases">
        <title>Draft genome sequence of Geodermatophilus badlandi, a novel member of the Geodermatophilaceae isolated from badland sedimentary rocks in the Red desert, Wyoming, USA.</title>
        <authorList>
            <person name="Ben Tekaya S."/>
            <person name="Nouioui I."/>
            <person name="Flores G.M."/>
            <person name="Shaal M.N."/>
            <person name="Bredoire F."/>
            <person name="Basile F."/>
            <person name="Van Diepen L."/>
            <person name="Ward N.L."/>
        </authorList>
    </citation>
    <scope>NUCLEOTIDE SEQUENCE [LARGE SCALE GENOMIC DNA]</scope>
    <source>
        <strain evidence="3 4">WL48A</strain>
    </source>
</reference>
<dbReference type="Proteomes" id="UP001560045">
    <property type="component" value="Unassembled WGS sequence"/>
</dbReference>
<dbReference type="RefSeq" id="WP_369205492.1">
    <property type="nucleotide sequence ID" value="NZ_JBFNXQ010000022.1"/>
</dbReference>
<keyword evidence="2" id="KW-1133">Transmembrane helix</keyword>
<dbReference type="EMBL" id="JBFNXQ010000022">
    <property type="protein sequence ID" value="MEX5718538.1"/>
    <property type="molecule type" value="Genomic_DNA"/>
</dbReference>
<organism evidence="3 4">
    <name type="scientific">Geodermatophilus maliterrae</name>
    <dbReference type="NCBI Taxonomy" id="3162531"/>
    <lineage>
        <taxon>Bacteria</taxon>
        <taxon>Bacillati</taxon>
        <taxon>Actinomycetota</taxon>
        <taxon>Actinomycetes</taxon>
        <taxon>Geodermatophilales</taxon>
        <taxon>Geodermatophilaceae</taxon>
        <taxon>Geodermatophilus</taxon>
    </lineage>
</organism>
<protein>
    <submittedName>
        <fullName evidence="3">Uncharacterized protein</fullName>
    </submittedName>
</protein>
<accession>A0ABV3XDA7</accession>
<evidence type="ECO:0000256" key="1">
    <source>
        <dbReference type="SAM" id="MobiDB-lite"/>
    </source>
</evidence>
<gene>
    <name evidence="3" type="ORF">ABQ292_09205</name>
</gene>
<keyword evidence="4" id="KW-1185">Reference proteome</keyword>